<sequence>MRVTLLHYAAPPVIGGVEAVMARQANYFLKAGHQVVILAGRGEAWDRRIPVHIIPLADSRHPQILAIKQILDQGIIPENLDVLVTEIEKALEPHLRETDVLIAHNVATQHKNLPLTIALQRLIQRGIPQRAILWHHDLAWTAARYQGELHPGWPWDLLRQAWPGTIQVVVSEARRLEWSQLSGLPLEAIYVIPAGIEQAEFLGLSNESKTIFDRFGLASAMPILLCPVRITRRKNLEQALHIMSALHEQLPASRLIITGPPGAHNPENLAYYQSLLALRTTLGLETAVHFLAEDYPDGVSDIVIADLYRLADALLLTSREEGFGIPLLEAGLSRLPIFCTEIPPLRAIAQDDAFYFQPETLPEVIAHAIQERLERDPLYRVRCRVRLNFSWEVVYQRQIAPLLEGLC</sequence>
<dbReference type="Gene3D" id="3.40.50.2000">
    <property type="entry name" value="Glycogen Phosphorylase B"/>
    <property type="match status" value="2"/>
</dbReference>
<proteinExistence type="predicted"/>
<accession>A0ABU3NMA7</accession>
<dbReference type="PANTHER" id="PTHR46401">
    <property type="entry name" value="GLYCOSYLTRANSFERASE WBBK-RELATED"/>
    <property type="match status" value="1"/>
</dbReference>
<gene>
    <name evidence="3" type="ORF">QYE77_02430</name>
</gene>
<dbReference type="CDD" id="cd03801">
    <property type="entry name" value="GT4_PimA-like"/>
    <property type="match status" value="1"/>
</dbReference>
<keyword evidence="4" id="KW-1185">Reference proteome</keyword>
<dbReference type="EC" id="2.4.-.-" evidence="3"/>
<organism evidence="3 4">
    <name type="scientific">Thermanaerothrix solaris</name>
    <dbReference type="NCBI Taxonomy" id="3058434"/>
    <lineage>
        <taxon>Bacteria</taxon>
        <taxon>Bacillati</taxon>
        <taxon>Chloroflexota</taxon>
        <taxon>Anaerolineae</taxon>
        <taxon>Anaerolineales</taxon>
        <taxon>Anaerolineaceae</taxon>
        <taxon>Thermanaerothrix</taxon>
    </lineage>
</organism>
<evidence type="ECO:0000259" key="2">
    <source>
        <dbReference type="Pfam" id="PF00534"/>
    </source>
</evidence>
<evidence type="ECO:0000313" key="3">
    <source>
        <dbReference type="EMBL" id="MDT8897107.1"/>
    </source>
</evidence>
<protein>
    <submittedName>
        <fullName evidence="3">Glycosyltransferase family 4 protein</fullName>
        <ecNumber evidence="3">2.4.-.-</ecNumber>
    </submittedName>
</protein>
<dbReference type="PANTHER" id="PTHR46401:SF2">
    <property type="entry name" value="GLYCOSYLTRANSFERASE WBBK-RELATED"/>
    <property type="match status" value="1"/>
</dbReference>
<evidence type="ECO:0000313" key="4">
    <source>
        <dbReference type="Proteomes" id="UP001254165"/>
    </source>
</evidence>
<evidence type="ECO:0000256" key="1">
    <source>
        <dbReference type="ARBA" id="ARBA00022679"/>
    </source>
</evidence>
<dbReference type="EMBL" id="JAUHMF010000001">
    <property type="protein sequence ID" value="MDT8897107.1"/>
    <property type="molecule type" value="Genomic_DNA"/>
</dbReference>
<reference evidence="3 4" key="1">
    <citation type="submission" date="2023-07" db="EMBL/GenBank/DDBJ databases">
        <title>Novel species of Thermanaerothrix with wide hydrolytic capabilities.</title>
        <authorList>
            <person name="Zayulina K.S."/>
            <person name="Podosokorskaya O.A."/>
            <person name="Elcheninov A.G."/>
        </authorList>
    </citation>
    <scope>NUCLEOTIDE SEQUENCE [LARGE SCALE GENOMIC DNA]</scope>
    <source>
        <strain evidence="3 4">4228-RoL</strain>
    </source>
</reference>
<name>A0ABU3NMA7_9CHLR</name>
<dbReference type="Pfam" id="PF00534">
    <property type="entry name" value="Glycos_transf_1"/>
    <property type="match status" value="1"/>
</dbReference>
<dbReference type="SUPFAM" id="SSF53756">
    <property type="entry name" value="UDP-Glycosyltransferase/glycogen phosphorylase"/>
    <property type="match status" value="1"/>
</dbReference>
<keyword evidence="1 3" id="KW-0808">Transferase</keyword>
<dbReference type="GO" id="GO:0016757">
    <property type="term" value="F:glycosyltransferase activity"/>
    <property type="evidence" value="ECO:0007669"/>
    <property type="project" value="UniProtKB-KW"/>
</dbReference>
<dbReference type="RefSeq" id="WP_315623757.1">
    <property type="nucleotide sequence ID" value="NZ_JAUHMF010000001.1"/>
</dbReference>
<keyword evidence="3" id="KW-0328">Glycosyltransferase</keyword>
<dbReference type="InterPro" id="IPR001296">
    <property type="entry name" value="Glyco_trans_1"/>
</dbReference>
<feature type="domain" description="Glycosyl transferase family 1" evidence="2">
    <location>
        <begin position="211"/>
        <end position="378"/>
    </location>
</feature>
<dbReference type="Proteomes" id="UP001254165">
    <property type="component" value="Unassembled WGS sequence"/>
</dbReference>
<comment type="caution">
    <text evidence="3">The sequence shown here is derived from an EMBL/GenBank/DDBJ whole genome shotgun (WGS) entry which is preliminary data.</text>
</comment>